<dbReference type="RefSeq" id="WP_092701881.1">
    <property type="nucleotide sequence ID" value="NZ_FOSR01000003.1"/>
</dbReference>
<keyword evidence="2" id="KW-0732">Signal</keyword>
<protein>
    <recommendedName>
        <fullName evidence="5">PepSY domain-containing protein</fullName>
    </recommendedName>
</protein>
<evidence type="ECO:0000256" key="1">
    <source>
        <dbReference type="SAM" id="MobiDB-lite"/>
    </source>
</evidence>
<feature type="compositionally biased region" description="Low complexity" evidence="1">
    <location>
        <begin position="80"/>
        <end position="91"/>
    </location>
</feature>
<name>A0A1I3ZPE3_9GAMM</name>
<proteinExistence type="predicted"/>
<gene>
    <name evidence="3" type="ORF">SAMN05192579_10327</name>
</gene>
<feature type="signal peptide" evidence="2">
    <location>
        <begin position="1"/>
        <end position="23"/>
    </location>
</feature>
<evidence type="ECO:0008006" key="5">
    <source>
        <dbReference type="Google" id="ProtNLM"/>
    </source>
</evidence>
<accession>A0A1I3ZPE3</accession>
<dbReference type="EMBL" id="FOSR01000003">
    <property type="protein sequence ID" value="SFK45516.1"/>
    <property type="molecule type" value="Genomic_DNA"/>
</dbReference>
<evidence type="ECO:0000313" key="3">
    <source>
        <dbReference type="EMBL" id="SFK45516.1"/>
    </source>
</evidence>
<organism evidence="3 4">
    <name type="scientific">Rhodanobacter glycinis</name>
    <dbReference type="NCBI Taxonomy" id="582702"/>
    <lineage>
        <taxon>Bacteria</taxon>
        <taxon>Pseudomonadati</taxon>
        <taxon>Pseudomonadota</taxon>
        <taxon>Gammaproteobacteria</taxon>
        <taxon>Lysobacterales</taxon>
        <taxon>Rhodanobacteraceae</taxon>
        <taxon>Rhodanobacter</taxon>
    </lineage>
</organism>
<evidence type="ECO:0000313" key="4">
    <source>
        <dbReference type="Proteomes" id="UP000198725"/>
    </source>
</evidence>
<feature type="chain" id="PRO_5011676191" description="PepSY domain-containing protein" evidence="2">
    <location>
        <begin position="24"/>
        <end position="106"/>
    </location>
</feature>
<reference evidence="4" key="1">
    <citation type="submission" date="2016-10" db="EMBL/GenBank/DDBJ databases">
        <authorList>
            <person name="Varghese N."/>
            <person name="Submissions S."/>
        </authorList>
    </citation>
    <scope>NUCLEOTIDE SEQUENCE [LARGE SCALE GENOMIC DNA]</scope>
    <source>
        <strain evidence="4">MO64</strain>
    </source>
</reference>
<keyword evidence="4" id="KW-1185">Reference proteome</keyword>
<dbReference type="AlphaFoldDB" id="A0A1I3ZPE3"/>
<dbReference type="Proteomes" id="UP000198725">
    <property type="component" value="Unassembled WGS sequence"/>
</dbReference>
<evidence type="ECO:0000256" key="2">
    <source>
        <dbReference type="SAM" id="SignalP"/>
    </source>
</evidence>
<feature type="region of interest" description="Disordered" evidence="1">
    <location>
        <begin position="79"/>
        <end position="106"/>
    </location>
</feature>
<sequence>MALKFHPAVLLCTGLLLAATAAAQQPPATAQTLDQAVIQVQQKTSGKVLSAEQRHVGRRLEYRIKVLTPEGHVQVVTIEAASARHPSAASSTKNPAGNGGGNKEKH</sequence>
<feature type="compositionally biased region" description="Gly residues" evidence="1">
    <location>
        <begin position="97"/>
        <end position="106"/>
    </location>
</feature>